<proteinExistence type="predicted"/>
<feature type="transmembrane region" description="Helical" evidence="1">
    <location>
        <begin position="42"/>
        <end position="61"/>
    </location>
</feature>
<dbReference type="AlphaFoldDB" id="A0A6A6NXX1"/>
<evidence type="ECO:0000256" key="1">
    <source>
        <dbReference type="SAM" id="Phobius"/>
    </source>
</evidence>
<evidence type="ECO:0000313" key="3">
    <source>
        <dbReference type="Proteomes" id="UP000799766"/>
    </source>
</evidence>
<keyword evidence="1" id="KW-1133">Transmembrane helix</keyword>
<keyword evidence="1" id="KW-0472">Membrane</keyword>
<organism evidence="2 3">
    <name type="scientific">Lineolata rhizophorae</name>
    <dbReference type="NCBI Taxonomy" id="578093"/>
    <lineage>
        <taxon>Eukaryota</taxon>
        <taxon>Fungi</taxon>
        <taxon>Dikarya</taxon>
        <taxon>Ascomycota</taxon>
        <taxon>Pezizomycotina</taxon>
        <taxon>Dothideomycetes</taxon>
        <taxon>Dothideomycetes incertae sedis</taxon>
        <taxon>Lineolatales</taxon>
        <taxon>Lineolataceae</taxon>
        <taxon>Lineolata</taxon>
    </lineage>
</organism>
<accession>A0A6A6NXX1</accession>
<protein>
    <submittedName>
        <fullName evidence="2">Uncharacterized protein</fullName>
    </submittedName>
</protein>
<feature type="transmembrane region" description="Helical" evidence="1">
    <location>
        <begin position="6"/>
        <end position="30"/>
    </location>
</feature>
<sequence>MTHGLLLFLSTNIPALWGPSVIVCFARRFLSASMQSRASTVLMYWFQTIGAALSAASLSLLR</sequence>
<name>A0A6A6NXX1_9PEZI</name>
<keyword evidence="1" id="KW-0812">Transmembrane</keyword>
<gene>
    <name evidence="2" type="ORF">BDY21DRAFT_53730</name>
</gene>
<evidence type="ECO:0000313" key="2">
    <source>
        <dbReference type="EMBL" id="KAF2456561.1"/>
    </source>
</evidence>
<dbReference type="EMBL" id="MU001683">
    <property type="protein sequence ID" value="KAF2456561.1"/>
    <property type="molecule type" value="Genomic_DNA"/>
</dbReference>
<keyword evidence="3" id="KW-1185">Reference proteome</keyword>
<reference evidence="2" key="1">
    <citation type="journal article" date="2020" name="Stud. Mycol.">
        <title>101 Dothideomycetes genomes: a test case for predicting lifestyles and emergence of pathogens.</title>
        <authorList>
            <person name="Haridas S."/>
            <person name="Albert R."/>
            <person name="Binder M."/>
            <person name="Bloem J."/>
            <person name="Labutti K."/>
            <person name="Salamov A."/>
            <person name="Andreopoulos B."/>
            <person name="Baker S."/>
            <person name="Barry K."/>
            <person name="Bills G."/>
            <person name="Bluhm B."/>
            <person name="Cannon C."/>
            <person name="Castanera R."/>
            <person name="Culley D."/>
            <person name="Daum C."/>
            <person name="Ezra D."/>
            <person name="Gonzalez J."/>
            <person name="Henrissat B."/>
            <person name="Kuo A."/>
            <person name="Liang C."/>
            <person name="Lipzen A."/>
            <person name="Lutzoni F."/>
            <person name="Magnuson J."/>
            <person name="Mondo S."/>
            <person name="Nolan M."/>
            <person name="Ohm R."/>
            <person name="Pangilinan J."/>
            <person name="Park H.-J."/>
            <person name="Ramirez L."/>
            <person name="Alfaro M."/>
            <person name="Sun H."/>
            <person name="Tritt A."/>
            <person name="Yoshinaga Y."/>
            <person name="Zwiers L.-H."/>
            <person name="Turgeon B."/>
            <person name="Goodwin S."/>
            <person name="Spatafora J."/>
            <person name="Crous P."/>
            <person name="Grigoriev I."/>
        </authorList>
    </citation>
    <scope>NUCLEOTIDE SEQUENCE</scope>
    <source>
        <strain evidence="2">ATCC 16933</strain>
    </source>
</reference>
<dbReference type="Proteomes" id="UP000799766">
    <property type="component" value="Unassembled WGS sequence"/>
</dbReference>